<keyword evidence="1" id="KW-0812">Transmembrane</keyword>
<dbReference type="InterPro" id="IPR036890">
    <property type="entry name" value="HATPase_C_sf"/>
</dbReference>
<keyword evidence="3" id="KW-0808">Transferase</keyword>
<gene>
    <name evidence="3" type="ORF">DFQ12_2385</name>
</gene>
<feature type="transmembrane region" description="Helical" evidence="1">
    <location>
        <begin position="15"/>
        <end position="33"/>
    </location>
</feature>
<keyword evidence="3" id="KW-0418">Kinase</keyword>
<dbReference type="Proteomes" id="UP000286246">
    <property type="component" value="Unassembled WGS sequence"/>
</dbReference>
<dbReference type="EMBL" id="RAPY01000001">
    <property type="protein sequence ID" value="RKE57497.1"/>
    <property type="molecule type" value="Genomic_DNA"/>
</dbReference>
<dbReference type="RefSeq" id="WP_120259053.1">
    <property type="nucleotide sequence ID" value="NZ_RAPY01000001.1"/>
</dbReference>
<dbReference type="AlphaFoldDB" id="A0A420BLB9"/>
<sequence length="344" mass="40299">MRIQAYLNWFINKKYTYYFLFILIHIGFMLLNRKLYAADDDWVPFVPIFFVHFCLMVAITLVNGFLLFPWFERTKRGFAYLTAVLFSILLYVSIIVLTEYYQLIEKLPHFATTDYKQLAWSSFLDALWFVVVSCMISITQTRYEKDQQLKNFQIAQLNSELNYLRSQINPHFLFNGLNTVYGLIDRHNGTARDALVQFADLLRYGLYEANADTVDLAKEISYLKSYMEIQQMRKNELLTAELTVDVTDEGKRIVPLLFLPFVENAFKFSGYTNEKESFVKILLRQKENELLFECENSYGPSVQETGGIGLENVRRRLQLLYPAAHTLQIENDGAIWSVKLNIMI</sequence>
<organism evidence="3 4">
    <name type="scientific">Sphingobacterium detergens</name>
    <dbReference type="NCBI Taxonomy" id="1145106"/>
    <lineage>
        <taxon>Bacteria</taxon>
        <taxon>Pseudomonadati</taxon>
        <taxon>Bacteroidota</taxon>
        <taxon>Sphingobacteriia</taxon>
        <taxon>Sphingobacteriales</taxon>
        <taxon>Sphingobacteriaceae</taxon>
        <taxon>Sphingobacterium</taxon>
    </lineage>
</organism>
<name>A0A420BLB9_SPHD1</name>
<evidence type="ECO:0000256" key="1">
    <source>
        <dbReference type="SAM" id="Phobius"/>
    </source>
</evidence>
<keyword evidence="1" id="KW-0472">Membrane</keyword>
<dbReference type="GO" id="GO:0000155">
    <property type="term" value="F:phosphorelay sensor kinase activity"/>
    <property type="evidence" value="ECO:0007669"/>
    <property type="project" value="InterPro"/>
</dbReference>
<accession>A0A420BLB9</accession>
<dbReference type="PANTHER" id="PTHR34220:SF7">
    <property type="entry name" value="SENSOR HISTIDINE KINASE YPDA"/>
    <property type="match status" value="1"/>
</dbReference>
<evidence type="ECO:0000313" key="3">
    <source>
        <dbReference type="EMBL" id="RKE57497.1"/>
    </source>
</evidence>
<feature type="domain" description="Signal transduction histidine kinase internal region" evidence="2">
    <location>
        <begin position="160"/>
        <end position="236"/>
    </location>
</feature>
<evidence type="ECO:0000259" key="2">
    <source>
        <dbReference type="Pfam" id="PF06580"/>
    </source>
</evidence>
<proteinExistence type="predicted"/>
<dbReference type="InterPro" id="IPR050640">
    <property type="entry name" value="Bact_2-comp_sensor_kinase"/>
</dbReference>
<feature type="transmembrane region" description="Helical" evidence="1">
    <location>
        <begin position="78"/>
        <end position="98"/>
    </location>
</feature>
<protein>
    <submittedName>
        <fullName evidence="3">Histidine kinase</fullName>
    </submittedName>
</protein>
<reference evidence="3 4" key="1">
    <citation type="submission" date="2018-09" db="EMBL/GenBank/DDBJ databases">
        <title>Genomic Encyclopedia of Type Strains, Phase III (KMG-III): the genomes of soil and plant-associated and newly described type strains.</title>
        <authorList>
            <person name="Whitman W."/>
        </authorList>
    </citation>
    <scope>NUCLEOTIDE SEQUENCE [LARGE SCALE GENOMIC DNA]</scope>
    <source>
        <strain evidence="3 4">CECT 7938</strain>
    </source>
</reference>
<comment type="caution">
    <text evidence="3">The sequence shown here is derived from an EMBL/GenBank/DDBJ whole genome shotgun (WGS) entry which is preliminary data.</text>
</comment>
<dbReference type="OrthoDB" id="9792992at2"/>
<dbReference type="InterPro" id="IPR010559">
    <property type="entry name" value="Sig_transdc_His_kin_internal"/>
</dbReference>
<keyword evidence="4" id="KW-1185">Reference proteome</keyword>
<feature type="transmembrane region" description="Helical" evidence="1">
    <location>
        <begin position="45"/>
        <end position="71"/>
    </location>
</feature>
<dbReference type="Pfam" id="PF06580">
    <property type="entry name" value="His_kinase"/>
    <property type="match status" value="1"/>
</dbReference>
<evidence type="ECO:0000313" key="4">
    <source>
        <dbReference type="Proteomes" id="UP000286246"/>
    </source>
</evidence>
<dbReference type="Gene3D" id="3.30.565.10">
    <property type="entry name" value="Histidine kinase-like ATPase, C-terminal domain"/>
    <property type="match status" value="1"/>
</dbReference>
<dbReference type="GO" id="GO:0016020">
    <property type="term" value="C:membrane"/>
    <property type="evidence" value="ECO:0007669"/>
    <property type="project" value="InterPro"/>
</dbReference>
<dbReference type="PANTHER" id="PTHR34220">
    <property type="entry name" value="SENSOR HISTIDINE KINASE YPDA"/>
    <property type="match status" value="1"/>
</dbReference>
<keyword evidence="1" id="KW-1133">Transmembrane helix</keyword>
<feature type="transmembrane region" description="Helical" evidence="1">
    <location>
        <begin position="118"/>
        <end position="138"/>
    </location>
</feature>